<organism evidence="1 2">
    <name type="scientific">Clavispora lusitaniae</name>
    <name type="common">Candida lusitaniae</name>
    <dbReference type="NCBI Taxonomy" id="36911"/>
    <lineage>
        <taxon>Eukaryota</taxon>
        <taxon>Fungi</taxon>
        <taxon>Dikarya</taxon>
        <taxon>Ascomycota</taxon>
        <taxon>Saccharomycotina</taxon>
        <taxon>Pichiomycetes</taxon>
        <taxon>Metschnikowiaceae</taxon>
        <taxon>Clavispora</taxon>
    </lineage>
</organism>
<evidence type="ECO:0000313" key="1">
    <source>
        <dbReference type="EMBL" id="QFZ28769.1"/>
    </source>
</evidence>
<sequence>MVKQNDVFQYRKNRLATFTDGAKVGNSRTLRKWSLKSLDINILADSGFYYTPTKSYPHQLTCFWCGKKEKNVEETTSIVSLHLINNPACPYSLIISNLKHFIMASNKSTFWQNLTASKSVPNSIIHPHSEESINLRRSTFKKLWKFDTQEECKVSSENLAQAGFYYSPVDPGSDRVICMYCDCPLEDWEPMDDPLEEHKNNSFAYCYFLDTIGKEMHNKEIHEKENYEREIHEKENHEKETHNKEKHEAEDTEFEKEENDRRSPSIDSSELSRLLGPSTPKSESAKGSPSEKPQDNTNILSDSGLRGLESPSTDRHQRSSSIKSRSSPHLSFDAFDFSIDDLENQNQGTIFKNFSSQRKYIRKTKKDSIYNTNNIGKKSPNNLLTGKLSDIGIKSELKSSDSEPESVNSSSITKPNDVFSRKNGSFILNSEIENSEDAGGGEVDTENGTSSLNIVDSDSEYTLSADQSSDIQASASEKEDVLSIKTDSRRAKRRKTDSSKHAHSKRLKSQFSDDMDLDQAQLEQILNSPKKGRKMKVLKSTEDTTTTPALFDLSNQNIGDYDESNISFLEKDVHPIDKEPVPIKLDTSGATKVNTPAVKESTAMEAATEKSTPTGEISSNEVRIEASEVVAQSSPTHITETADQGHNSTLSEQSMRKPSPEVSLGNVQGSNAISMNDPLPNDANELKNSPEKSNPVGKIEENEGLRLHVNEISDVSSLGKHQQKDAKVSSNDTDSDLELSSPTNAKDSSHLENSGQKSVSKDMVGDAEPIVSPQKTIASPNDHAISERHENVVTMASEECASRGIAEVIPNSIKYGTTPEEGNDFNGSRLRSPTADDKVGETEIFKDAGTLINIVEGKSTNVGTENPTIEKTSVALENERVSGNDEKSNSNTEKNSLSQQNKPTEAEIHSDGGGNHNYYSAVDIRQSIKEELRKELKEQLKKELREEIQRELLEEIRSTSPEFTKDTRQDTPEVAKSEDSTKNRERHYSSPKGSEGSKALSIADGEESEFPNIAFSPTSYQTYVNDLEQISKDLSATNEGEPDVNNDVSQIEDSASGSPELLCIQEEVSTEIVKEEQANAEHKSDASSITSPLAQGSTFSDHENETPPLDKHTGIGTHKLDIRDLESSPQIAVRGEGGPVTRMSSDQWSETRIIFKETNTEPKYDLVEKSANDRNRSAQEAKSNMEAKCLRTISLHDVVSEMQALADTIDYLAEVAATKQELHDDSEGLITQFIAAMPEEEECMAVKEWMLHNASTCGRTVREIAGKLIRAYEEQFEELIHQVEELETTD</sequence>
<keyword evidence="2" id="KW-1185">Reference proteome</keyword>
<reference evidence="2" key="1">
    <citation type="journal article" date="2019" name="MBio">
        <title>Comparative genomics for the elucidation of multidrug resistance (MDR) in Candida lusitaniae.</title>
        <authorList>
            <person name="Kannan A."/>
            <person name="Asner S.A."/>
            <person name="Trachsel E."/>
            <person name="Kelly S."/>
            <person name="Parker J."/>
            <person name="Sanglard D."/>
        </authorList>
    </citation>
    <scope>NUCLEOTIDE SEQUENCE [LARGE SCALE GENOMIC DNA]</scope>
    <source>
        <strain evidence="2">P1</strain>
    </source>
</reference>
<dbReference type="Proteomes" id="UP000326582">
    <property type="component" value="Chromosome 4"/>
</dbReference>
<name>A0ACD0WMG6_CLALS</name>
<dbReference type="EMBL" id="CP038487">
    <property type="protein sequence ID" value="QFZ28769.1"/>
    <property type="molecule type" value="Genomic_DNA"/>
</dbReference>
<gene>
    <name evidence="1" type="ORF">EJF14_40817</name>
</gene>
<accession>A0ACD0WMG6</accession>
<evidence type="ECO:0000313" key="2">
    <source>
        <dbReference type="Proteomes" id="UP000326582"/>
    </source>
</evidence>
<proteinExistence type="predicted"/>
<protein>
    <submittedName>
        <fullName evidence="1">Uncharacterized protein</fullName>
    </submittedName>
</protein>